<dbReference type="Proteomes" id="UP000299102">
    <property type="component" value="Unassembled WGS sequence"/>
</dbReference>
<evidence type="ECO:0000313" key="2">
    <source>
        <dbReference type="Proteomes" id="UP000299102"/>
    </source>
</evidence>
<gene>
    <name evidence="1" type="ORF">EVAR_54759_1</name>
</gene>
<organism evidence="1 2">
    <name type="scientific">Eumeta variegata</name>
    <name type="common">Bagworm moth</name>
    <name type="synonym">Eumeta japonica</name>
    <dbReference type="NCBI Taxonomy" id="151549"/>
    <lineage>
        <taxon>Eukaryota</taxon>
        <taxon>Metazoa</taxon>
        <taxon>Ecdysozoa</taxon>
        <taxon>Arthropoda</taxon>
        <taxon>Hexapoda</taxon>
        <taxon>Insecta</taxon>
        <taxon>Pterygota</taxon>
        <taxon>Neoptera</taxon>
        <taxon>Endopterygota</taxon>
        <taxon>Lepidoptera</taxon>
        <taxon>Glossata</taxon>
        <taxon>Ditrysia</taxon>
        <taxon>Tineoidea</taxon>
        <taxon>Psychidae</taxon>
        <taxon>Oiketicinae</taxon>
        <taxon>Eumeta</taxon>
    </lineage>
</organism>
<reference evidence="1 2" key="1">
    <citation type="journal article" date="2019" name="Commun. Biol.">
        <title>The bagworm genome reveals a unique fibroin gene that provides high tensile strength.</title>
        <authorList>
            <person name="Kono N."/>
            <person name="Nakamura H."/>
            <person name="Ohtoshi R."/>
            <person name="Tomita M."/>
            <person name="Numata K."/>
            <person name="Arakawa K."/>
        </authorList>
    </citation>
    <scope>NUCLEOTIDE SEQUENCE [LARGE SCALE GENOMIC DNA]</scope>
</reference>
<keyword evidence="2" id="KW-1185">Reference proteome</keyword>
<dbReference type="EMBL" id="BGZK01001168">
    <property type="protein sequence ID" value="GBP73265.1"/>
    <property type="molecule type" value="Genomic_DNA"/>
</dbReference>
<proteinExistence type="predicted"/>
<dbReference type="AlphaFoldDB" id="A0A4C1YFZ8"/>
<protein>
    <submittedName>
        <fullName evidence="1">Uncharacterized protein</fullName>
    </submittedName>
</protein>
<comment type="caution">
    <text evidence="1">The sequence shown here is derived from an EMBL/GenBank/DDBJ whole genome shotgun (WGS) entry which is preliminary data.</text>
</comment>
<accession>A0A4C1YFZ8</accession>
<sequence>MRAEPQSRKANRLRIRPRANGFLSQVGSYAPCLAGNSSSRRISTEEGSDSKSLDVVCGRCLSSTRTHRPMEWKREIAFSALSLALSTQAERDNESCFFLGGAAGPLLISATRYGRLLYKVSATRLMLLYECYKCPVCRVVCRGSVDFFPLLQHRPDVAKTFSFSTTIIALWSSKDVFIPNRGASALSPPRRPDEDQGLVTAVVASATIVSGTDCLTCGTGRAT</sequence>
<name>A0A4C1YFZ8_EUMVA</name>
<evidence type="ECO:0000313" key="1">
    <source>
        <dbReference type="EMBL" id="GBP73265.1"/>
    </source>
</evidence>